<dbReference type="Pfam" id="PF10370">
    <property type="entry name" value="Rv2993c-like_N"/>
    <property type="match status" value="1"/>
</dbReference>
<keyword evidence="1" id="KW-0479">Metal-binding</keyword>
<dbReference type="PANTHER" id="PTHR11820:SF7">
    <property type="entry name" value="ACYLPYRUVASE FAHD1, MITOCHONDRIAL"/>
    <property type="match status" value="1"/>
</dbReference>
<evidence type="ECO:0000313" key="4">
    <source>
        <dbReference type="EMBL" id="GII77023.1"/>
    </source>
</evidence>
<protein>
    <recommendedName>
        <fullName evidence="6">2-hydroxyhepta-2,4-diene-1,7-dioate isomerase</fullName>
    </recommendedName>
</protein>
<keyword evidence="5" id="KW-1185">Reference proteome</keyword>
<dbReference type="RefSeq" id="WP_203983728.1">
    <property type="nucleotide sequence ID" value="NZ_BOOU01000031.1"/>
</dbReference>
<sequence>MRFGRVVHAGGTSYVEVREQTAIELECAPFGGVRPTGRAWPLDSVRPLAPVEPTKIIGVGRNYHTGAEPAVADPGEPLVFGKPPSSVIGPGAPIVLPAGAGQVDFEGEIAVVIGVRCRSVPRERALDVVFGCTIANDVTSREHQRSDGQWTRAKGYDSFCPLGPWVRAGFDASDVEVRTLLDGVVRQKERSSSMIHDIPTLVAWCSEVMTLEPGDVILSGTPAGTGPLAPGQEVVVEVDGLGALANPVVAG</sequence>
<name>A0A919V0R7_9ACTN</name>
<dbReference type="Gene3D" id="3.90.850.10">
    <property type="entry name" value="Fumarylacetoacetase-like, C-terminal domain"/>
    <property type="match status" value="1"/>
</dbReference>
<proteinExistence type="predicted"/>
<evidence type="ECO:0000259" key="3">
    <source>
        <dbReference type="Pfam" id="PF10370"/>
    </source>
</evidence>
<evidence type="ECO:0000313" key="5">
    <source>
        <dbReference type="Proteomes" id="UP000655287"/>
    </source>
</evidence>
<evidence type="ECO:0008006" key="6">
    <source>
        <dbReference type="Google" id="ProtNLM"/>
    </source>
</evidence>
<reference evidence="4" key="1">
    <citation type="submission" date="2021-01" db="EMBL/GenBank/DDBJ databases">
        <title>Whole genome shotgun sequence of Sphaerisporangium rufum NBRC 109079.</title>
        <authorList>
            <person name="Komaki H."/>
            <person name="Tamura T."/>
        </authorList>
    </citation>
    <scope>NUCLEOTIDE SEQUENCE</scope>
    <source>
        <strain evidence="4">NBRC 109079</strain>
    </source>
</reference>
<evidence type="ECO:0000259" key="2">
    <source>
        <dbReference type="Pfam" id="PF01557"/>
    </source>
</evidence>
<dbReference type="Pfam" id="PF01557">
    <property type="entry name" value="FAA_hydrolase"/>
    <property type="match status" value="1"/>
</dbReference>
<gene>
    <name evidence="4" type="ORF">Sru01_20050</name>
</gene>
<dbReference type="InterPro" id="IPR018833">
    <property type="entry name" value="Rv2993c-like_N"/>
</dbReference>
<dbReference type="FunFam" id="3.90.850.10:FF:000002">
    <property type="entry name" value="2-hydroxyhepta-2,4-diene-1,7-dioate isomerase"/>
    <property type="match status" value="1"/>
</dbReference>
<dbReference type="PANTHER" id="PTHR11820">
    <property type="entry name" value="ACYLPYRUVASE"/>
    <property type="match status" value="1"/>
</dbReference>
<feature type="domain" description="Rv2993c-like N-terminal" evidence="3">
    <location>
        <begin position="1"/>
        <end position="50"/>
    </location>
</feature>
<dbReference type="GO" id="GO:0046872">
    <property type="term" value="F:metal ion binding"/>
    <property type="evidence" value="ECO:0007669"/>
    <property type="project" value="UniProtKB-KW"/>
</dbReference>
<dbReference type="Proteomes" id="UP000655287">
    <property type="component" value="Unassembled WGS sequence"/>
</dbReference>
<dbReference type="GO" id="GO:0019752">
    <property type="term" value="P:carboxylic acid metabolic process"/>
    <property type="evidence" value="ECO:0007669"/>
    <property type="project" value="UniProtKB-ARBA"/>
</dbReference>
<dbReference type="GO" id="GO:0018773">
    <property type="term" value="F:acetylpyruvate hydrolase activity"/>
    <property type="evidence" value="ECO:0007669"/>
    <property type="project" value="TreeGrafter"/>
</dbReference>
<organism evidence="4 5">
    <name type="scientific">Sphaerisporangium rufum</name>
    <dbReference type="NCBI Taxonomy" id="1381558"/>
    <lineage>
        <taxon>Bacteria</taxon>
        <taxon>Bacillati</taxon>
        <taxon>Actinomycetota</taxon>
        <taxon>Actinomycetes</taxon>
        <taxon>Streptosporangiales</taxon>
        <taxon>Streptosporangiaceae</taxon>
        <taxon>Sphaerisporangium</taxon>
    </lineage>
</organism>
<dbReference type="AlphaFoldDB" id="A0A919V0R7"/>
<accession>A0A919V0R7</accession>
<dbReference type="InterPro" id="IPR036663">
    <property type="entry name" value="Fumarylacetoacetase_C_sf"/>
</dbReference>
<feature type="domain" description="Fumarylacetoacetase-like C-terminal" evidence="2">
    <location>
        <begin position="55"/>
        <end position="249"/>
    </location>
</feature>
<dbReference type="EMBL" id="BOOU01000031">
    <property type="protein sequence ID" value="GII77023.1"/>
    <property type="molecule type" value="Genomic_DNA"/>
</dbReference>
<comment type="caution">
    <text evidence="4">The sequence shown here is derived from an EMBL/GenBank/DDBJ whole genome shotgun (WGS) entry which is preliminary data.</text>
</comment>
<dbReference type="InterPro" id="IPR011234">
    <property type="entry name" value="Fumarylacetoacetase-like_C"/>
</dbReference>
<dbReference type="Gene3D" id="2.30.30.370">
    <property type="entry name" value="FAH"/>
    <property type="match status" value="1"/>
</dbReference>
<dbReference type="SUPFAM" id="SSF56529">
    <property type="entry name" value="FAH"/>
    <property type="match status" value="1"/>
</dbReference>
<evidence type="ECO:0000256" key="1">
    <source>
        <dbReference type="ARBA" id="ARBA00022723"/>
    </source>
</evidence>
<dbReference type="GO" id="GO:0016853">
    <property type="term" value="F:isomerase activity"/>
    <property type="evidence" value="ECO:0007669"/>
    <property type="project" value="UniProtKB-ARBA"/>
</dbReference>